<organism evidence="16 17">
    <name type="scientific">Imhoffiella purpurea</name>
    <dbReference type="NCBI Taxonomy" id="1249627"/>
    <lineage>
        <taxon>Bacteria</taxon>
        <taxon>Pseudomonadati</taxon>
        <taxon>Pseudomonadota</taxon>
        <taxon>Gammaproteobacteria</taxon>
        <taxon>Chromatiales</taxon>
        <taxon>Chromatiaceae</taxon>
        <taxon>Imhoffiella</taxon>
    </lineage>
</organism>
<dbReference type="OrthoDB" id="9809567at2"/>
<name>W9VC53_9GAMM</name>
<evidence type="ECO:0000256" key="13">
    <source>
        <dbReference type="SAM" id="Phobius"/>
    </source>
</evidence>
<dbReference type="GO" id="GO:0005524">
    <property type="term" value="F:ATP binding"/>
    <property type="evidence" value="ECO:0007669"/>
    <property type="project" value="UniProtKB-KW"/>
</dbReference>
<comment type="catalytic activity">
    <reaction evidence="1">
        <text>ATP + protein L-histidine = ADP + protein N-phospho-L-histidine.</text>
        <dbReference type="EC" id="2.7.13.3"/>
    </reaction>
</comment>
<dbReference type="SUPFAM" id="SSF47384">
    <property type="entry name" value="Homodimeric domain of signal transducing histidine kinase"/>
    <property type="match status" value="1"/>
</dbReference>
<keyword evidence="5" id="KW-0808">Transferase</keyword>
<dbReference type="PANTHER" id="PTHR45436:SF4">
    <property type="entry name" value="SENSOR PROTEIN PHOQ"/>
    <property type="match status" value="1"/>
</dbReference>
<dbReference type="InterPro" id="IPR003594">
    <property type="entry name" value="HATPase_dom"/>
</dbReference>
<dbReference type="InterPro" id="IPR058619">
    <property type="entry name" value="PhoQ/CarS-like_HATPase"/>
</dbReference>
<evidence type="ECO:0000256" key="1">
    <source>
        <dbReference type="ARBA" id="ARBA00000085"/>
    </source>
</evidence>
<keyword evidence="7" id="KW-0547">Nucleotide-binding</keyword>
<evidence type="ECO:0000259" key="15">
    <source>
        <dbReference type="PROSITE" id="PS50885"/>
    </source>
</evidence>
<evidence type="ECO:0000256" key="11">
    <source>
        <dbReference type="ARBA" id="ARBA00023012"/>
    </source>
</evidence>
<gene>
    <name evidence="16" type="ORF">D779_3509</name>
</gene>
<feature type="domain" description="HAMP" evidence="15">
    <location>
        <begin position="187"/>
        <end position="238"/>
    </location>
</feature>
<keyword evidence="11" id="KW-0902">Two-component regulatory system</keyword>
<dbReference type="STRING" id="1249627.D779_3509"/>
<reference evidence="16 17" key="1">
    <citation type="submission" date="2012-11" db="EMBL/GenBank/DDBJ databases">
        <title>Genome assembly of Thiorhodococcus sp. AK35.</title>
        <authorList>
            <person name="Nupur N."/>
            <person name="Khatri I."/>
            <person name="Subramanian S."/>
            <person name="Pinnaka A."/>
        </authorList>
    </citation>
    <scope>NUCLEOTIDE SEQUENCE [LARGE SCALE GENOMIC DNA]</scope>
    <source>
        <strain evidence="16 17">AK35</strain>
    </source>
</reference>
<evidence type="ECO:0000256" key="5">
    <source>
        <dbReference type="ARBA" id="ARBA00022679"/>
    </source>
</evidence>
<evidence type="ECO:0000313" key="16">
    <source>
        <dbReference type="EMBL" id="EXJ13617.1"/>
    </source>
</evidence>
<dbReference type="AlphaFoldDB" id="W9VC53"/>
<dbReference type="RefSeq" id="WP_043756555.1">
    <property type="nucleotide sequence ID" value="NZ_AONC01000062.1"/>
</dbReference>
<dbReference type="InterPro" id="IPR050428">
    <property type="entry name" value="TCS_sensor_his_kinase"/>
</dbReference>
<dbReference type="CDD" id="cd00082">
    <property type="entry name" value="HisKA"/>
    <property type="match status" value="1"/>
</dbReference>
<comment type="caution">
    <text evidence="16">The sequence shown here is derived from an EMBL/GenBank/DDBJ whole genome shotgun (WGS) entry which is preliminary data.</text>
</comment>
<sequence length="447" mass="48244">MMSLRTRVALSGAAVLTVFVLLTSLAMERAVRDSVLSAREERLQAQIFLLMAAGEEEPGGLVFPKALAEPRLSLPNSGLYAKVLNALGDPIWQSASAVVGAESPTPLPLAPGQQRFERLTGRDGRAYLALAFGVTWATGPTPQDYTFVVEEDAATFHAEVGQFRASLAVWLGGMSVLMLVTLVLILRWGLKPLRRVAAEVSAIESGNRTQIQGQYPAEIRALTGNLNALLAHERARQRRLDNTLGDLAHSLKTPLSVMRGALEEGQVPSPVVETLQEQVTRMGHIVEYQLQRARAGGQQAATLAPPVPVRRTAERLIATLNKVHRDKGIQVALAMDASLQFHGVEGDLMEMLGNLLENAFKWGRRRIRVGGTKRGGRLTLAVEDDGPGIPPEQASQLLERGARADEATPGHGIGLAVVREICDAYGGRLQVDRSTLGGARFRLILPG</sequence>
<dbReference type="InterPro" id="IPR003661">
    <property type="entry name" value="HisK_dim/P_dom"/>
</dbReference>
<dbReference type="Pfam" id="PF00512">
    <property type="entry name" value="HisKA"/>
    <property type="match status" value="1"/>
</dbReference>
<protein>
    <recommendedName>
        <fullName evidence="3">histidine kinase</fullName>
        <ecNumber evidence="3">2.7.13.3</ecNumber>
    </recommendedName>
</protein>
<evidence type="ECO:0000256" key="8">
    <source>
        <dbReference type="ARBA" id="ARBA00022777"/>
    </source>
</evidence>
<feature type="domain" description="Histidine kinase" evidence="14">
    <location>
        <begin position="246"/>
        <end position="447"/>
    </location>
</feature>
<feature type="transmembrane region" description="Helical" evidence="13">
    <location>
        <begin position="167"/>
        <end position="186"/>
    </location>
</feature>
<evidence type="ECO:0000256" key="9">
    <source>
        <dbReference type="ARBA" id="ARBA00022840"/>
    </source>
</evidence>
<dbReference type="InterPro" id="IPR036097">
    <property type="entry name" value="HisK_dim/P_sf"/>
</dbReference>
<dbReference type="GO" id="GO:0000155">
    <property type="term" value="F:phosphorelay sensor kinase activity"/>
    <property type="evidence" value="ECO:0007669"/>
    <property type="project" value="InterPro"/>
</dbReference>
<dbReference type="EMBL" id="AONC01000062">
    <property type="protein sequence ID" value="EXJ13617.1"/>
    <property type="molecule type" value="Genomic_DNA"/>
</dbReference>
<keyword evidence="12 13" id="KW-0472">Membrane</keyword>
<evidence type="ECO:0000259" key="14">
    <source>
        <dbReference type="PROSITE" id="PS50109"/>
    </source>
</evidence>
<dbReference type="InterPro" id="IPR003660">
    <property type="entry name" value="HAMP_dom"/>
</dbReference>
<accession>W9VC53</accession>
<evidence type="ECO:0000256" key="6">
    <source>
        <dbReference type="ARBA" id="ARBA00022692"/>
    </source>
</evidence>
<dbReference type="GO" id="GO:0005886">
    <property type="term" value="C:plasma membrane"/>
    <property type="evidence" value="ECO:0007669"/>
    <property type="project" value="TreeGrafter"/>
</dbReference>
<comment type="subcellular location">
    <subcellularLocation>
        <location evidence="2">Membrane</location>
    </subcellularLocation>
</comment>
<dbReference type="InterPro" id="IPR036890">
    <property type="entry name" value="HATPase_C_sf"/>
</dbReference>
<dbReference type="PRINTS" id="PR00344">
    <property type="entry name" value="BCTRLSENSOR"/>
</dbReference>
<dbReference type="Gene3D" id="1.10.287.130">
    <property type="match status" value="1"/>
</dbReference>
<keyword evidence="6 13" id="KW-0812">Transmembrane</keyword>
<evidence type="ECO:0000313" key="17">
    <source>
        <dbReference type="Proteomes" id="UP000019460"/>
    </source>
</evidence>
<dbReference type="PROSITE" id="PS50885">
    <property type="entry name" value="HAMP"/>
    <property type="match status" value="1"/>
</dbReference>
<dbReference type="InterPro" id="IPR004358">
    <property type="entry name" value="Sig_transdc_His_kin-like_C"/>
</dbReference>
<dbReference type="PANTHER" id="PTHR45436">
    <property type="entry name" value="SENSOR HISTIDINE KINASE YKOH"/>
    <property type="match status" value="1"/>
</dbReference>
<evidence type="ECO:0000256" key="3">
    <source>
        <dbReference type="ARBA" id="ARBA00012438"/>
    </source>
</evidence>
<dbReference type="eggNOG" id="COG0642">
    <property type="taxonomic scope" value="Bacteria"/>
</dbReference>
<evidence type="ECO:0000256" key="4">
    <source>
        <dbReference type="ARBA" id="ARBA00022553"/>
    </source>
</evidence>
<dbReference type="InterPro" id="IPR005467">
    <property type="entry name" value="His_kinase_dom"/>
</dbReference>
<evidence type="ECO:0000256" key="7">
    <source>
        <dbReference type="ARBA" id="ARBA00022741"/>
    </source>
</evidence>
<dbReference type="Proteomes" id="UP000019460">
    <property type="component" value="Unassembled WGS sequence"/>
</dbReference>
<keyword evidence="4" id="KW-0597">Phosphoprotein</keyword>
<dbReference type="CDD" id="cd16954">
    <property type="entry name" value="HATPase_PhoQ-like"/>
    <property type="match status" value="1"/>
</dbReference>
<dbReference type="SMART" id="SM00388">
    <property type="entry name" value="HisKA"/>
    <property type="match status" value="1"/>
</dbReference>
<dbReference type="Pfam" id="PF02518">
    <property type="entry name" value="HATPase_c"/>
    <property type="match status" value="1"/>
</dbReference>
<dbReference type="EC" id="2.7.13.3" evidence="3"/>
<dbReference type="SUPFAM" id="SSF55874">
    <property type="entry name" value="ATPase domain of HSP90 chaperone/DNA topoisomerase II/histidine kinase"/>
    <property type="match status" value="1"/>
</dbReference>
<proteinExistence type="predicted"/>
<keyword evidence="17" id="KW-1185">Reference proteome</keyword>
<dbReference type="PROSITE" id="PS50109">
    <property type="entry name" value="HIS_KIN"/>
    <property type="match status" value="1"/>
</dbReference>
<evidence type="ECO:0000256" key="10">
    <source>
        <dbReference type="ARBA" id="ARBA00022989"/>
    </source>
</evidence>
<dbReference type="Gene3D" id="3.30.565.10">
    <property type="entry name" value="Histidine kinase-like ATPase, C-terminal domain"/>
    <property type="match status" value="1"/>
</dbReference>
<dbReference type="SMART" id="SM00387">
    <property type="entry name" value="HATPase_c"/>
    <property type="match status" value="1"/>
</dbReference>
<keyword evidence="8 16" id="KW-0418">Kinase</keyword>
<dbReference type="Pfam" id="PF00672">
    <property type="entry name" value="HAMP"/>
    <property type="match status" value="1"/>
</dbReference>
<evidence type="ECO:0000256" key="2">
    <source>
        <dbReference type="ARBA" id="ARBA00004370"/>
    </source>
</evidence>
<keyword evidence="9" id="KW-0067">ATP-binding</keyword>
<keyword evidence="10 13" id="KW-1133">Transmembrane helix</keyword>
<evidence type="ECO:0000256" key="12">
    <source>
        <dbReference type="ARBA" id="ARBA00023136"/>
    </source>
</evidence>